<evidence type="ECO:0000313" key="7">
    <source>
        <dbReference type="Proteomes" id="UP000320386"/>
    </source>
</evidence>
<dbReference type="Proteomes" id="UP000320386">
    <property type="component" value="Chromosome"/>
</dbReference>
<dbReference type="Gene3D" id="2.30.30.760">
    <property type="match status" value="1"/>
</dbReference>
<keyword evidence="6" id="KW-0966">Cell projection</keyword>
<dbReference type="GO" id="GO:0044780">
    <property type="term" value="P:bacterial-type flagellum assembly"/>
    <property type="evidence" value="ECO:0007669"/>
    <property type="project" value="InterPro"/>
</dbReference>
<dbReference type="InterPro" id="IPR017585">
    <property type="entry name" value="SAF_FlgA"/>
</dbReference>
<dbReference type="AlphaFoldDB" id="A0A518BZG0"/>
<sequence length="364" mass="39539" precursor="true">MTRNGMTTRLLAMMILLVAGTATADVIRLNREGGSSGPGVTLGQVAELAGAAAEALADTEVARFEDGQQEVRVTIDQVQQRLDQAGTNWSTLNLTGYLSVTVYRTPAEQEPPVGGTDSAYASTQFVAPDPAPTIASAVNTEVTLDISQPRTLYDLLTLEVTERVDVPAESLVIAVTPRDQRFLETPLIGQRYRVDLEPSHQVWTATFTRQTADISVRPRQVRMRLARRAEVVVAVNPLQRGDVIRPMDLERRTVEVELDTERYYVDPSQLGGLLAGRSLAAGQPITPEDVIAQELVRRNDLVTVICRIGAVKIETPAIARDSGVMGDVVYLRNPSSGELFQATIIGRRRVLIEMPGTLASGATP</sequence>
<gene>
    <name evidence="6" type="ORF">Pan265_22320</name>
</gene>
<evidence type="ECO:0000313" key="6">
    <source>
        <dbReference type="EMBL" id="QDU72367.1"/>
    </source>
</evidence>
<keyword evidence="2 4" id="KW-0732">Signal</keyword>
<dbReference type="PANTHER" id="PTHR36307:SF1">
    <property type="entry name" value="FLAGELLA BASAL BODY P-RING FORMATION PROTEIN FLGA"/>
    <property type="match status" value="1"/>
</dbReference>
<evidence type="ECO:0000256" key="2">
    <source>
        <dbReference type="ARBA" id="ARBA00022729"/>
    </source>
</evidence>
<dbReference type="CDD" id="cd11614">
    <property type="entry name" value="SAF_CpaB_FlgA_like"/>
    <property type="match status" value="1"/>
</dbReference>
<evidence type="ECO:0000256" key="3">
    <source>
        <dbReference type="ARBA" id="ARBA00022764"/>
    </source>
</evidence>
<dbReference type="KEGG" id="mcad:Pan265_22320"/>
<proteinExistence type="predicted"/>
<dbReference type="EMBL" id="CP036280">
    <property type="protein sequence ID" value="QDU72367.1"/>
    <property type="molecule type" value="Genomic_DNA"/>
</dbReference>
<keyword evidence="6" id="KW-0969">Cilium</keyword>
<dbReference type="NCBIfam" id="TIGR03170">
    <property type="entry name" value="flgA_cterm"/>
    <property type="match status" value="1"/>
</dbReference>
<reference evidence="6 7" key="1">
    <citation type="submission" date="2019-02" db="EMBL/GenBank/DDBJ databases">
        <title>Deep-cultivation of Planctomycetes and their phenomic and genomic characterization uncovers novel biology.</title>
        <authorList>
            <person name="Wiegand S."/>
            <person name="Jogler M."/>
            <person name="Boedeker C."/>
            <person name="Pinto D."/>
            <person name="Vollmers J."/>
            <person name="Rivas-Marin E."/>
            <person name="Kohn T."/>
            <person name="Peeters S.H."/>
            <person name="Heuer A."/>
            <person name="Rast P."/>
            <person name="Oberbeckmann S."/>
            <person name="Bunk B."/>
            <person name="Jeske O."/>
            <person name="Meyerdierks A."/>
            <person name="Storesund J.E."/>
            <person name="Kallscheuer N."/>
            <person name="Luecker S."/>
            <person name="Lage O.M."/>
            <person name="Pohl T."/>
            <person name="Merkel B.J."/>
            <person name="Hornburger P."/>
            <person name="Mueller R.-W."/>
            <person name="Bruemmer F."/>
            <person name="Labrenz M."/>
            <person name="Spormann A.M."/>
            <person name="Op den Camp H."/>
            <person name="Overmann J."/>
            <person name="Amann R."/>
            <person name="Jetten M.S.M."/>
            <person name="Mascher T."/>
            <person name="Medema M.H."/>
            <person name="Devos D.P."/>
            <person name="Kaster A.-K."/>
            <person name="Ovreas L."/>
            <person name="Rohde M."/>
            <person name="Galperin M.Y."/>
            <person name="Jogler C."/>
        </authorList>
    </citation>
    <scope>NUCLEOTIDE SEQUENCE [LARGE SCALE GENOMIC DNA]</scope>
    <source>
        <strain evidence="6 7">Pan265</strain>
    </source>
</reference>
<keyword evidence="6" id="KW-0282">Flagellum</keyword>
<keyword evidence="7" id="KW-1185">Reference proteome</keyword>
<feature type="domain" description="SAF" evidence="5">
    <location>
        <begin position="229"/>
        <end position="291"/>
    </location>
</feature>
<protein>
    <submittedName>
        <fullName evidence="6">Flagellar basal body P-ring biosynthesis protein FlgA</fullName>
    </submittedName>
</protein>
<dbReference type="GO" id="GO:0042597">
    <property type="term" value="C:periplasmic space"/>
    <property type="evidence" value="ECO:0007669"/>
    <property type="project" value="UniProtKB-SubCell"/>
</dbReference>
<dbReference type="Pfam" id="PF13144">
    <property type="entry name" value="ChapFlgA"/>
    <property type="match status" value="1"/>
</dbReference>
<dbReference type="PANTHER" id="PTHR36307">
    <property type="entry name" value="FLAGELLA BASAL BODY P-RING FORMATION PROTEIN FLGA"/>
    <property type="match status" value="1"/>
</dbReference>
<evidence type="ECO:0000256" key="1">
    <source>
        <dbReference type="ARBA" id="ARBA00004418"/>
    </source>
</evidence>
<feature type="chain" id="PRO_5022094061" evidence="4">
    <location>
        <begin position="25"/>
        <end position="364"/>
    </location>
</feature>
<dbReference type="SMART" id="SM00858">
    <property type="entry name" value="SAF"/>
    <property type="match status" value="1"/>
</dbReference>
<evidence type="ECO:0000256" key="4">
    <source>
        <dbReference type="SAM" id="SignalP"/>
    </source>
</evidence>
<name>A0A518BZG0_9BACT</name>
<accession>A0A518BZG0</accession>
<comment type="subcellular location">
    <subcellularLocation>
        <location evidence="1">Periplasm</location>
    </subcellularLocation>
</comment>
<evidence type="ECO:0000259" key="5">
    <source>
        <dbReference type="SMART" id="SM00858"/>
    </source>
</evidence>
<dbReference type="InterPro" id="IPR013974">
    <property type="entry name" value="SAF"/>
</dbReference>
<keyword evidence="3" id="KW-0574">Periplasm</keyword>
<feature type="signal peptide" evidence="4">
    <location>
        <begin position="1"/>
        <end position="24"/>
    </location>
</feature>
<dbReference type="Gene3D" id="3.90.1210.10">
    <property type="entry name" value="Antifreeze-like/N-acetylneuraminic acid synthase C-terminal domain"/>
    <property type="match status" value="1"/>
</dbReference>
<dbReference type="InterPro" id="IPR039246">
    <property type="entry name" value="Flagellar_FlgA"/>
</dbReference>
<organism evidence="6 7">
    <name type="scientific">Mucisphaera calidilacus</name>
    <dbReference type="NCBI Taxonomy" id="2527982"/>
    <lineage>
        <taxon>Bacteria</taxon>
        <taxon>Pseudomonadati</taxon>
        <taxon>Planctomycetota</taxon>
        <taxon>Phycisphaerae</taxon>
        <taxon>Phycisphaerales</taxon>
        <taxon>Phycisphaeraceae</taxon>
        <taxon>Mucisphaera</taxon>
    </lineage>
</organism>